<evidence type="ECO:0000313" key="2">
    <source>
        <dbReference type="EMBL" id="VFU17760.1"/>
    </source>
</evidence>
<dbReference type="EMBL" id="LR536452">
    <property type="protein sequence ID" value="VFU17760.1"/>
    <property type="molecule type" value="Genomic_DNA"/>
</dbReference>
<name>A0A4U8Z825_METTU</name>
<feature type="compositionally biased region" description="Basic residues" evidence="1">
    <location>
        <begin position="1"/>
        <end position="10"/>
    </location>
</feature>
<keyword evidence="5" id="KW-1185">Reference proteome</keyword>
<proteinExistence type="predicted"/>
<dbReference type="KEGG" id="mtun:MTUNDRAET4_0243.2"/>
<dbReference type="AlphaFoldDB" id="A0A4U8Z825"/>
<geneLocation type="plasmid" evidence="2 4">
    <name>3</name>
</geneLocation>
<keyword evidence="2" id="KW-0614">Plasmid</keyword>
<evidence type="ECO:0000313" key="4">
    <source>
        <dbReference type="Proteomes" id="UP000294360"/>
    </source>
</evidence>
<dbReference type="Proteomes" id="UP000485880">
    <property type="component" value="Unassembled WGS sequence"/>
</dbReference>
<feature type="region of interest" description="Disordered" evidence="1">
    <location>
        <begin position="1"/>
        <end position="23"/>
    </location>
</feature>
<evidence type="ECO:0000313" key="3">
    <source>
        <dbReference type="EMBL" id="VTZ48871.1"/>
    </source>
</evidence>
<protein>
    <submittedName>
        <fullName evidence="2">Uncharacterized protein</fullName>
    </submittedName>
</protein>
<reference evidence="2 4" key="1">
    <citation type="submission" date="2019-03" db="EMBL/GenBank/DDBJ databases">
        <authorList>
            <person name="Kox A.R. M."/>
        </authorList>
    </citation>
    <scope>NUCLEOTIDE SEQUENCE [LARGE SCALE GENOMIC DNA]</scope>
    <source>
        <strain evidence="2">MTUNDRAET4 annotated genome</strain>
        <plasmid evidence="4">3</plasmid>
    </source>
</reference>
<sequence length="56" mass="6276">MWNRAKRRLTRQMGNEPDANQRLDAQVPTVDALAGAAKRRSCPIEAGLFQGIIVKR</sequence>
<organism evidence="2 4">
    <name type="scientific">Methylocella tundrae</name>
    <dbReference type="NCBI Taxonomy" id="227605"/>
    <lineage>
        <taxon>Bacteria</taxon>
        <taxon>Pseudomonadati</taxon>
        <taxon>Pseudomonadota</taxon>
        <taxon>Alphaproteobacteria</taxon>
        <taxon>Hyphomicrobiales</taxon>
        <taxon>Beijerinckiaceae</taxon>
        <taxon>Methylocella</taxon>
    </lineage>
</organism>
<gene>
    <name evidence="3" type="ORF">MPC4_110171</name>
    <name evidence="2" type="ORF">MTUNDRAET4_0243</name>
</gene>
<dbReference type="Proteomes" id="UP000294360">
    <property type="component" value="Plasmid 3"/>
</dbReference>
<evidence type="ECO:0000313" key="5">
    <source>
        <dbReference type="Proteomes" id="UP000485880"/>
    </source>
</evidence>
<accession>A0A4U8Z825</accession>
<evidence type="ECO:0000256" key="1">
    <source>
        <dbReference type="SAM" id="MobiDB-lite"/>
    </source>
</evidence>
<reference evidence="3 5" key="2">
    <citation type="submission" date="2019-05" db="EMBL/GenBank/DDBJ databases">
        <authorList>
            <person name="Farhan Ul Haque M."/>
        </authorList>
    </citation>
    <scope>NUCLEOTIDE SEQUENCE [LARGE SCALE GENOMIC DNA]</scope>
    <source>
        <strain evidence="3">2</strain>
    </source>
</reference>
<dbReference type="EMBL" id="CABFMQ020000013">
    <property type="protein sequence ID" value="VTZ48871.1"/>
    <property type="molecule type" value="Genomic_DNA"/>
</dbReference>